<gene>
    <name evidence="3" type="ORF">JTE90_006635</name>
</gene>
<evidence type="ECO:0000313" key="3">
    <source>
        <dbReference type="EMBL" id="KAG8179730.1"/>
    </source>
</evidence>
<dbReference type="InterPro" id="IPR048365">
    <property type="entry name" value="TNP-like_RNaseH_N"/>
</dbReference>
<dbReference type="Proteomes" id="UP000827092">
    <property type="component" value="Unassembled WGS sequence"/>
</dbReference>
<comment type="caution">
    <text evidence="3">The sequence shown here is derived from an EMBL/GenBank/DDBJ whole genome shotgun (WGS) entry which is preliminary data.</text>
</comment>
<name>A0AAV6U6C2_9ARAC</name>
<proteinExistence type="predicted"/>
<keyword evidence="4" id="KW-1185">Reference proteome</keyword>
<evidence type="ECO:0000259" key="1">
    <source>
        <dbReference type="Pfam" id="PF12017"/>
    </source>
</evidence>
<accession>A0AAV6U6C2</accession>
<dbReference type="Pfam" id="PF12017">
    <property type="entry name" value="Tnp_P_element"/>
    <property type="match status" value="1"/>
</dbReference>
<feature type="domain" description="THAP9-like helix-turn-helix" evidence="1">
    <location>
        <begin position="6"/>
        <end position="48"/>
    </location>
</feature>
<evidence type="ECO:0000313" key="4">
    <source>
        <dbReference type="Proteomes" id="UP000827092"/>
    </source>
</evidence>
<dbReference type="InterPro" id="IPR021896">
    <property type="entry name" value="THAP9-like_HTH"/>
</dbReference>
<feature type="domain" description="Transposable element P transposase-like RNase H" evidence="2">
    <location>
        <begin position="55"/>
        <end position="143"/>
    </location>
</feature>
<dbReference type="Pfam" id="PF21787">
    <property type="entry name" value="TNP-like_RNaseH_N"/>
    <property type="match status" value="1"/>
</dbReference>
<organism evidence="3 4">
    <name type="scientific">Oedothorax gibbosus</name>
    <dbReference type="NCBI Taxonomy" id="931172"/>
    <lineage>
        <taxon>Eukaryota</taxon>
        <taxon>Metazoa</taxon>
        <taxon>Ecdysozoa</taxon>
        <taxon>Arthropoda</taxon>
        <taxon>Chelicerata</taxon>
        <taxon>Arachnida</taxon>
        <taxon>Araneae</taxon>
        <taxon>Araneomorphae</taxon>
        <taxon>Entelegynae</taxon>
        <taxon>Araneoidea</taxon>
        <taxon>Linyphiidae</taxon>
        <taxon>Erigoninae</taxon>
        <taxon>Oedothorax</taxon>
    </lineage>
</organism>
<reference evidence="3 4" key="1">
    <citation type="journal article" date="2022" name="Nat. Ecol. Evol.">
        <title>A masculinizing supergene underlies an exaggerated male reproductive morph in a spider.</title>
        <authorList>
            <person name="Hendrickx F."/>
            <person name="De Corte Z."/>
            <person name="Sonet G."/>
            <person name="Van Belleghem S.M."/>
            <person name="Kostlbacher S."/>
            <person name="Vangestel C."/>
        </authorList>
    </citation>
    <scope>NUCLEOTIDE SEQUENCE [LARGE SCALE GENOMIC DNA]</scope>
    <source>
        <strain evidence="3">W744_W776</strain>
    </source>
</reference>
<dbReference type="EMBL" id="JAFNEN010000606">
    <property type="protein sequence ID" value="KAG8179730.1"/>
    <property type="molecule type" value="Genomic_DNA"/>
</dbReference>
<dbReference type="AlphaFoldDB" id="A0AAV6U6C2"/>
<sequence>MAHLTRGKYPPALRAFALTLQFYFSRAYDYVRTTFKNALPHPSTLRKWYCGIDGESGFSSETFKILESMATNQTKIIVCAIILDKMSIMKRVQYDRKRYRGFVDIGTGEDPDDDTPLAGNALIFMLVSLDSHWKVPLRIFLLMACLEEKGQI</sequence>
<evidence type="ECO:0008006" key="5">
    <source>
        <dbReference type="Google" id="ProtNLM"/>
    </source>
</evidence>
<evidence type="ECO:0000259" key="2">
    <source>
        <dbReference type="Pfam" id="PF21787"/>
    </source>
</evidence>
<protein>
    <recommendedName>
        <fullName evidence="5">THAP domain-containing protein 9</fullName>
    </recommendedName>
</protein>